<reference evidence="1" key="1">
    <citation type="submission" date="2021-06" db="EMBL/GenBank/DDBJ databases">
        <authorList>
            <person name="Kallberg Y."/>
            <person name="Tangrot J."/>
            <person name="Rosling A."/>
        </authorList>
    </citation>
    <scope>NUCLEOTIDE SEQUENCE</scope>
    <source>
        <strain evidence="1">FL966</strain>
    </source>
</reference>
<accession>A0A9N9NZJ9</accession>
<comment type="caution">
    <text evidence="1">The sequence shown here is derived from an EMBL/GenBank/DDBJ whole genome shotgun (WGS) entry which is preliminary data.</text>
</comment>
<dbReference type="GO" id="GO:0000981">
    <property type="term" value="F:DNA-binding transcription factor activity, RNA polymerase II-specific"/>
    <property type="evidence" value="ECO:0007669"/>
    <property type="project" value="InterPro"/>
</dbReference>
<dbReference type="EMBL" id="CAJVQA010026164">
    <property type="protein sequence ID" value="CAG8788249.1"/>
    <property type="molecule type" value="Genomic_DNA"/>
</dbReference>
<dbReference type="GO" id="GO:0008270">
    <property type="term" value="F:zinc ion binding"/>
    <property type="evidence" value="ECO:0007669"/>
    <property type="project" value="InterPro"/>
</dbReference>
<dbReference type="Proteomes" id="UP000789759">
    <property type="component" value="Unassembled WGS sequence"/>
</dbReference>
<organism evidence="1 2">
    <name type="scientific">Cetraspora pellucida</name>
    <dbReference type="NCBI Taxonomy" id="1433469"/>
    <lineage>
        <taxon>Eukaryota</taxon>
        <taxon>Fungi</taxon>
        <taxon>Fungi incertae sedis</taxon>
        <taxon>Mucoromycota</taxon>
        <taxon>Glomeromycotina</taxon>
        <taxon>Glomeromycetes</taxon>
        <taxon>Diversisporales</taxon>
        <taxon>Gigasporaceae</taxon>
        <taxon>Cetraspora</taxon>
    </lineage>
</organism>
<evidence type="ECO:0000313" key="2">
    <source>
        <dbReference type="Proteomes" id="UP000789759"/>
    </source>
</evidence>
<dbReference type="OrthoDB" id="4137815at2759"/>
<proteinExistence type="predicted"/>
<dbReference type="AlphaFoldDB" id="A0A9N9NZJ9"/>
<gene>
    <name evidence="1" type="ORF">CPELLU_LOCUS16837</name>
</gene>
<evidence type="ECO:0000313" key="1">
    <source>
        <dbReference type="EMBL" id="CAG8788249.1"/>
    </source>
</evidence>
<sequence>MPRQKTRTHATLACKHCQRKHERCEKLPGEDICTGCRKLNRFCISLPGNKRGPKPRRQNLGVVNPSLFSNVNPCRVTQTQHSHSVSRASYIQYQFTPGIENSSCLTPEVCTQYQLMPSVEIYLIPGMYQEQLTPSSLDHLYPVSGTTEVFQNTLTNQSSSTSFHSYSFAYEESALNIDRPTIIDPSTINLTSLSNPFNYIVSAKYSNT</sequence>
<dbReference type="SUPFAM" id="SSF57701">
    <property type="entry name" value="Zn2/Cys6 DNA-binding domain"/>
    <property type="match status" value="1"/>
</dbReference>
<keyword evidence="2" id="KW-1185">Reference proteome</keyword>
<dbReference type="InterPro" id="IPR036864">
    <property type="entry name" value="Zn2-C6_fun-type_DNA-bd_sf"/>
</dbReference>
<name>A0A9N9NZJ9_9GLOM</name>
<protein>
    <submittedName>
        <fullName evidence="1">17777_t:CDS:1</fullName>
    </submittedName>
</protein>